<dbReference type="Proteomes" id="UP000051297">
    <property type="component" value="Unassembled WGS sequence"/>
</dbReference>
<dbReference type="EMBL" id="LDXK01000001">
    <property type="protein sequence ID" value="KRT67831.1"/>
    <property type="molecule type" value="Genomic_DNA"/>
</dbReference>
<evidence type="ECO:0000313" key="2">
    <source>
        <dbReference type="Proteomes" id="UP000051297"/>
    </source>
</evidence>
<accession>A0A0T5ZYP0</accession>
<reference evidence="1 2" key="1">
    <citation type="submission" date="2015-05" db="EMBL/GenBank/DDBJ databases">
        <title>Critical biogeochemical functions in the subsurface are associated with bacteria from new phyla and little studied lineages.</title>
        <authorList>
            <person name="Hug L.A."/>
            <person name="Thomas B.C."/>
            <person name="Sharon I."/>
            <person name="Brown C.T."/>
            <person name="Sharma R."/>
            <person name="Hettich R.L."/>
            <person name="Wilkins M.J."/>
            <person name="Williams K.H."/>
            <person name="Singh A."/>
            <person name="Banfield J.F."/>
        </authorList>
    </citation>
    <scope>NUCLEOTIDE SEQUENCE [LARGE SCALE GENOMIC DNA]</scope>
    <source>
        <strain evidence="1">CSP1-7</strain>
    </source>
</reference>
<comment type="caution">
    <text evidence="1">The sequence shown here is derived from an EMBL/GenBank/DDBJ whole genome shotgun (WGS) entry which is preliminary data.</text>
</comment>
<proteinExistence type="predicted"/>
<dbReference type="AlphaFoldDB" id="A0A0T5ZYP0"/>
<evidence type="ECO:0000313" key="1">
    <source>
        <dbReference type="EMBL" id="KRT67831.1"/>
    </source>
</evidence>
<protein>
    <submittedName>
        <fullName evidence="1">Uncharacterized protein</fullName>
    </submittedName>
</protein>
<dbReference type="STRING" id="1576480.XU08_C0001G0243"/>
<organism evidence="1 2">
    <name type="scientific">candidate division WWE3 bacterium CSP1-7</name>
    <dbReference type="NCBI Taxonomy" id="1576480"/>
    <lineage>
        <taxon>Bacteria</taxon>
        <taxon>Katanobacteria</taxon>
    </lineage>
</organism>
<sequence length="149" mass="15873">MNKKLLLPLAVVVVLGLAWGGWTYLKNRGGVGEDATTPGGEDATAGSAECPVGGYWNAGGIEYKITGYENHSLGGSSQRLCCGTWENTGDNEKMKYCYGVGTGGYYIAWTSSAATGGQYVKSMESYTQGDKSCFKLYDAQEKVVTESCQ</sequence>
<gene>
    <name evidence="1" type="ORF">XU08_C0001G0243</name>
</gene>
<name>A0A0T5ZYP0_UNCKA</name>